<dbReference type="Proteomes" id="UP001345827">
    <property type="component" value="Unassembled WGS sequence"/>
</dbReference>
<dbReference type="SUPFAM" id="SSF56112">
    <property type="entry name" value="Protein kinase-like (PK-like)"/>
    <property type="match status" value="1"/>
</dbReference>
<dbReference type="Gene3D" id="3.90.1200.10">
    <property type="match status" value="1"/>
</dbReference>
<dbReference type="InterPro" id="IPR002575">
    <property type="entry name" value="Aminoglycoside_PTrfase"/>
</dbReference>
<dbReference type="Pfam" id="PF01636">
    <property type="entry name" value="APH"/>
    <property type="match status" value="1"/>
</dbReference>
<dbReference type="PANTHER" id="PTHR21310:SF48">
    <property type="entry name" value="AMINOGLYCOSIDE PHOSPHOTRANSFERASE DOMAIN-CONTAINING PROTEIN"/>
    <property type="match status" value="1"/>
</dbReference>
<evidence type="ECO:0000259" key="2">
    <source>
        <dbReference type="Pfam" id="PF01636"/>
    </source>
</evidence>
<feature type="compositionally biased region" description="Polar residues" evidence="1">
    <location>
        <begin position="11"/>
        <end position="24"/>
    </location>
</feature>
<dbReference type="InterPro" id="IPR051678">
    <property type="entry name" value="AGP_Transferase"/>
</dbReference>
<feature type="region of interest" description="Disordered" evidence="1">
    <location>
        <begin position="1"/>
        <end position="24"/>
    </location>
</feature>
<dbReference type="EMBL" id="JAXLQG010000004">
    <property type="protein sequence ID" value="KAK5541361.1"/>
    <property type="molecule type" value="Genomic_DNA"/>
</dbReference>
<feature type="domain" description="Aminoglycoside phosphotransferase" evidence="2">
    <location>
        <begin position="67"/>
        <end position="273"/>
    </location>
</feature>
<comment type="caution">
    <text evidence="3">The sequence shown here is derived from an EMBL/GenBank/DDBJ whole genome shotgun (WGS) entry which is preliminary data.</text>
</comment>
<sequence>MEANTKIPFLRSSNDLPGPLPTSSQIRESPTIIHGVDPYADKRVVIVGPYVVKYGKGVSLLEGQNLLFIEENFPQVPAPKLYAMWRDAEEVFLVMEQIQGQTLDTLWPTLGDEDKVIILNKLRDIFESLHSPPGQGFFGSVLKGPIPYHLFWDSDGDPTITGPFEAASDMIYGLAKRSRANSALNHKDPYLAEFFERNLAPALDDRSATFCHSDVQRKNIIIENLPTHLTGFENVRVVLLDWEVAGWYPSYWEYVAAFIAFIWDDDWPKRVEDFLPIYGSEAAQSARAGDAGQLLTGLLKCARCRNWRKERQEMWAGSRPVLNVKGVLGDNKLVVRAAHMMMRRGLLQQSQAVPATAPNVPGEDAARAIRGGPRDVENDRGE</sequence>
<reference evidence="3 4" key="1">
    <citation type="submission" date="2023-06" db="EMBL/GenBank/DDBJ databases">
        <title>Black Yeasts Isolated from many extreme environments.</title>
        <authorList>
            <person name="Coleine C."/>
            <person name="Stajich J.E."/>
            <person name="Selbmann L."/>
        </authorList>
    </citation>
    <scope>NUCLEOTIDE SEQUENCE [LARGE SCALE GENOMIC DNA]</scope>
    <source>
        <strain evidence="3 4">CCFEE 5887</strain>
    </source>
</reference>
<evidence type="ECO:0000313" key="4">
    <source>
        <dbReference type="Proteomes" id="UP001345827"/>
    </source>
</evidence>
<name>A0AAV9QHC1_9PEZI</name>
<feature type="region of interest" description="Disordered" evidence="1">
    <location>
        <begin position="355"/>
        <end position="382"/>
    </location>
</feature>
<dbReference type="AlphaFoldDB" id="A0AAV9QHC1"/>
<evidence type="ECO:0000313" key="3">
    <source>
        <dbReference type="EMBL" id="KAK5541361.1"/>
    </source>
</evidence>
<feature type="compositionally biased region" description="Basic and acidic residues" evidence="1">
    <location>
        <begin position="364"/>
        <end position="382"/>
    </location>
</feature>
<protein>
    <recommendedName>
        <fullName evidence="2">Aminoglycoside phosphotransferase domain-containing protein</fullName>
    </recommendedName>
</protein>
<proteinExistence type="predicted"/>
<dbReference type="PANTHER" id="PTHR21310">
    <property type="entry name" value="AMINOGLYCOSIDE PHOSPHOTRANSFERASE-RELATED-RELATED"/>
    <property type="match status" value="1"/>
</dbReference>
<dbReference type="InterPro" id="IPR011009">
    <property type="entry name" value="Kinase-like_dom_sf"/>
</dbReference>
<evidence type="ECO:0000256" key="1">
    <source>
        <dbReference type="SAM" id="MobiDB-lite"/>
    </source>
</evidence>
<accession>A0AAV9QHC1</accession>
<keyword evidence="4" id="KW-1185">Reference proteome</keyword>
<gene>
    <name evidence="3" type="ORF">LTR25_003138</name>
</gene>
<organism evidence="3 4">
    <name type="scientific">Vermiconidia calcicola</name>
    <dbReference type="NCBI Taxonomy" id="1690605"/>
    <lineage>
        <taxon>Eukaryota</taxon>
        <taxon>Fungi</taxon>
        <taxon>Dikarya</taxon>
        <taxon>Ascomycota</taxon>
        <taxon>Pezizomycotina</taxon>
        <taxon>Dothideomycetes</taxon>
        <taxon>Dothideomycetidae</taxon>
        <taxon>Mycosphaerellales</taxon>
        <taxon>Extremaceae</taxon>
        <taxon>Vermiconidia</taxon>
    </lineage>
</organism>